<dbReference type="GeneID" id="115472313"/>
<feature type="domain" description="Reelin" evidence="3">
    <location>
        <begin position="13"/>
        <end position="183"/>
    </location>
</feature>
<comment type="similarity">
    <text evidence="1">Belongs to the FRRS1 family.</text>
</comment>
<dbReference type="AlphaFoldDB" id="A0A6P7Y4F4"/>
<evidence type="ECO:0000313" key="4">
    <source>
        <dbReference type="Proteomes" id="UP000515156"/>
    </source>
</evidence>
<sequence>MNPPFSPVLIFLALACPLHVFAFGNGKVIPACFTMEPQHGTTAQTSPAPYNITISQETYKAGDRIIVTISSNTNSTLFAGFLLQAREASNGNTPVGSFLISNSDMQALNCSKTFDAVSHTSNKKKTSIQVTWIAPTDITSDILMKATVVAEKPTYWTNVQGPRLSFSGGSISGGSSRPNIMSPVIYCGLFMLTALLK</sequence>
<dbReference type="Proteomes" id="UP000515156">
    <property type="component" value="Chromosome 6"/>
</dbReference>
<dbReference type="InterPro" id="IPR002861">
    <property type="entry name" value="Reeler_dom"/>
</dbReference>
<dbReference type="CDD" id="cd08544">
    <property type="entry name" value="Reeler"/>
    <property type="match status" value="1"/>
</dbReference>
<evidence type="ECO:0000259" key="3">
    <source>
        <dbReference type="PROSITE" id="PS51019"/>
    </source>
</evidence>
<dbReference type="PANTHER" id="PTHR45828">
    <property type="entry name" value="CYTOCHROME B561/FERRIC REDUCTASE TRANSMEMBRANE"/>
    <property type="match status" value="1"/>
</dbReference>
<name>A0A6P7Y4F4_9AMPH</name>
<proteinExistence type="inferred from homology"/>
<dbReference type="GO" id="GO:0016020">
    <property type="term" value="C:membrane"/>
    <property type="evidence" value="ECO:0007669"/>
    <property type="project" value="TreeGrafter"/>
</dbReference>
<keyword evidence="2" id="KW-0732">Signal</keyword>
<dbReference type="Gene3D" id="2.60.40.4060">
    <property type="entry name" value="Reeler domain"/>
    <property type="match status" value="1"/>
</dbReference>
<gene>
    <name evidence="5" type="primary">LOC115472313</name>
</gene>
<evidence type="ECO:0000313" key="5">
    <source>
        <dbReference type="RefSeq" id="XP_030062402.1"/>
    </source>
</evidence>
<dbReference type="PROSITE" id="PS51019">
    <property type="entry name" value="REELIN"/>
    <property type="match status" value="1"/>
</dbReference>
<dbReference type="FunFam" id="2.60.40.4060:FF:000003">
    <property type="entry name" value="Ferric chelate reductase 1"/>
    <property type="match status" value="1"/>
</dbReference>
<dbReference type="RefSeq" id="XP_030062402.1">
    <property type="nucleotide sequence ID" value="XM_030206542.1"/>
</dbReference>
<dbReference type="Pfam" id="PF02014">
    <property type="entry name" value="Reeler"/>
    <property type="match status" value="1"/>
</dbReference>
<feature type="signal peptide" evidence="2">
    <location>
        <begin position="1"/>
        <end position="22"/>
    </location>
</feature>
<dbReference type="InParanoid" id="A0A6P7Y4F4"/>
<organism evidence="4 5">
    <name type="scientific">Microcaecilia unicolor</name>
    <dbReference type="NCBI Taxonomy" id="1415580"/>
    <lineage>
        <taxon>Eukaryota</taxon>
        <taxon>Metazoa</taxon>
        <taxon>Chordata</taxon>
        <taxon>Craniata</taxon>
        <taxon>Vertebrata</taxon>
        <taxon>Euteleostomi</taxon>
        <taxon>Amphibia</taxon>
        <taxon>Gymnophiona</taxon>
        <taxon>Siphonopidae</taxon>
        <taxon>Microcaecilia</taxon>
    </lineage>
</organism>
<dbReference type="KEGG" id="muo:115472313"/>
<protein>
    <submittedName>
        <fullName evidence="5">Defense protein 3</fullName>
    </submittedName>
</protein>
<evidence type="ECO:0000256" key="1">
    <source>
        <dbReference type="ARBA" id="ARBA00009195"/>
    </source>
</evidence>
<accession>A0A6P7Y4F4</accession>
<feature type="chain" id="PRO_5028358679" evidence="2">
    <location>
        <begin position="23"/>
        <end position="197"/>
    </location>
</feature>
<evidence type="ECO:0000256" key="2">
    <source>
        <dbReference type="SAM" id="SignalP"/>
    </source>
</evidence>
<dbReference type="InterPro" id="IPR051237">
    <property type="entry name" value="Ferric-chelate_Red/DefProt"/>
</dbReference>
<reference evidence="5" key="1">
    <citation type="submission" date="2025-08" db="UniProtKB">
        <authorList>
            <consortium name="RefSeq"/>
        </authorList>
    </citation>
    <scope>IDENTIFICATION</scope>
</reference>
<dbReference type="PANTHER" id="PTHR45828:SF46">
    <property type="entry name" value="FERRIC-CHELATE REDUCTASE 1 ISOFORM X1"/>
    <property type="match status" value="1"/>
</dbReference>
<dbReference type="InterPro" id="IPR042307">
    <property type="entry name" value="Reeler_sf"/>
</dbReference>
<keyword evidence="4" id="KW-1185">Reference proteome</keyword>
<dbReference type="OrthoDB" id="2419613at2759"/>